<dbReference type="InterPro" id="IPR009003">
    <property type="entry name" value="Peptidase_S1_PA"/>
</dbReference>
<evidence type="ECO:0000259" key="4">
    <source>
        <dbReference type="PROSITE" id="PS50240"/>
    </source>
</evidence>
<dbReference type="InterPro" id="IPR001254">
    <property type="entry name" value="Trypsin_dom"/>
</dbReference>
<dbReference type="InterPro" id="IPR018114">
    <property type="entry name" value="TRYPSIN_HIS"/>
</dbReference>
<proteinExistence type="predicted"/>
<evidence type="ECO:0000256" key="1">
    <source>
        <dbReference type="ARBA" id="ARBA00023157"/>
    </source>
</evidence>
<dbReference type="PANTHER" id="PTHR24252:SF7">
    <property type="entry name" value="HYALIN"/>
    <property type="match status" value="1"/>
</dbReference>
<dbReference type="GO" id="GO:0008233">
    <property type="term" value="F:peptidase activity"/>
    <property type="evidence" value="ECO:0007669"/>
    <property type="project" value="UniProtKB-KW"/>
</dbReference>
<accession>A0ABY9YDC0</accession>
<feature type="chain" id="PRO_5046802225" evidence="3">
    <location>
        <begin position="33"/>
        <end position="279"/>
    </location>
</feature>
<dbReference type="InterPro" id="IPR043504">
    <property type="entry name" value="Peptidase_S1_PA_chymotrypsin"/>
</dbReference>
<dbReference type="GO" id="GO:0006508">
    <property type="term" value="P:proteolysis"/>
    <property type="evidence" value="ECO:0007669"/>
    <property type="project" value="UniProtKB-KW"/>
</dbReference>
<reference evidence="5 6" key="1">
    <citation type="submission" date="2022-12" db="EMBL/GenBank/DDBJ databases">
        <title>Two new species, Stenotrophomonas aracearum and Stenotrophomonas oahuensis, isolated from Anthurium (Araceae family) in Hawaii.</title>
        <authorList>
            <person name="Chunag S.C."/>
            <person name="Dobhal S."/>
            <person name="Alvarez A."/>
            <person name="Arif M."/>
        </authorList>
    </citation>
    <scope>NUCLEOTIDE SEQUENCE [LARGE SCALE GENOMIC DNA]</scope>
    <source>
        <strain evidence="5 6">A5588</strain>
    </source>
</reference>
<evidence type="ECO:0000313" key="5">
    <source>
        <dbReference type="EMBL" id="WNH48874.1"/>
    </source>
</evidence>
<dbReference type="PROSITE" id="PS50240">
    <property type="entry name" value="TRYPSIN_DOM"/>
    <property type="match status" value="1"/>
</dbReference>
<gene>
    <name evidence="5" type="ORF">PDM28_00630</name>
</gene>
<feature type="domain" description="Peptidase S1" evidence="4">
    <location>
        <begin position="42"/>
        <end position="279"/>
    </location>
</feature>
<dbReference type="Pfam" id="PF00089">
    <property type="entry name" value="Trypsin"/>
    <property type="match status" value="1"/>
</dbReference>
<keyword evidence="2" id="KW-0720">Serine protease</keyword>
<evidence type="ECO:0000313" key="6">
    <source>
        <dbReference type="Proteomes" id="UP001305421"/>
    </source>
</evidence>
<evidence type="ECO:0000256" key="2">
    <source>
        <dbReference type="RuleBase" id="RU363034"/>
    </source>
</evidence>
<keyword evidence="2 5" id="KW-0645">Protease</keyword>
<dbReference type="PROSITE" id="PS00134">
    <property type="entry name" value="TRYPSIN_HIS"/>
    <property type="match status" value="1"/>
</dbReference>
<protein>
    <submittedName>
        <fullName evidence="5">Serine protease</fullName>
    </submittedName>
</protein>
<dbReference type="EMBL" id="CP115543">
    <property type="protein sequence ID" value="WNH48874.1"/>
    <property type="molecule type" value="Genomic_DNA"/>
</dbReference>
<name>A0ABY9YDC0_9GAMM</name>
<dbReference type="InterPro" id="IPR033116">
    <property type="entry name" value="TRYPSIN_SER"/>
</dbReference>
<keyword evidence="1" id="KW-1015">Disulfide bond</keyword>
<dbReference type="SUPFAM" id="SSF50494">
    <property type="entry name" value="Trypsin-like serine proteases"/>
    <property type="match status" value="1"/>
</dbReference>
<evidence type="ECO:0000256" key="3">
    <source>
        <dbReference type="SAM" id="SignalP"/>
    </source>
</evidence>
<feature type="signal peptide" evidence="3">
    <location>
        <begin position="1"/>
        <end position="32"/>
    </location>
</feature>
<keyword evidence="6" id="KW-1185">Reference proteome</keyword>
<dbReference type="RefSeq" id="WP_311183382.1">
    <property type="nucleotide sequence ID" value="NZ_CP115543.1"/>
</dbReference>
<dbReference type="CDD" id="cd00190">
    <property type="entry name" value="Tryp_SPc"/>
    <property type="match status" value="1"/>
</dbReference>
<dbReference type="PROSITE" id="PS00135">
    <property type="entry name" value="TRYPSIN_SER"/>
    <property type="match status" value="1"/>
</dbReference>
<dbReference type="InterPro" id="IPR001314">
    <property type="entry name" value="Peptidase_S1A"/>
</dbReference>
<dbReference type="Proteomes" id="UP001305421">
    <property type="component" value="Chromosome"/>
</dbReference>
<dbReference type="SMART" id="SM00020">
    <property type="entry name" value="Tryp_SPc"/>
    <property type="match status" value="1"/>
</dbReference>
<dbReference type="Gene3D" id="2.40.10.10">
    <property type="entry name" value="Trypsin-like serine proteases"/>
    <property type="match status" value="1"/>
</dbReference>
<sequence length="279" mass="29792">MRIGYRSAGMFGLTLSAASVAVALLVSGVARAAPDPDTSPRIIGGTDAEPGQYPFMASLQSLHRGDSDRDRHRCGATLISPSWVLTAAHCVDGMLPPQLAVLVGHTLGTTPRRRTSNIKAIHVHPAYDAEDLINDVALIQLKRPVNGVETAEPMLGRDSAWLRLGRAFTVIGWGVTEFPGDARPTVLQTVQTPFVPFKTCREAYPGLQAGSVICAGTEGIDSCQGDSGGPLLVKRKTGWTVLGTVSWGEGCALPDLPGVYARLSQGYVRDFIQTTWTRD</sequence>
<keyword evidence="2" id="KW-0378">Hydrolase</keyword>
<organism evidence="5 6">
    <name type="scientific">Stenotrophomonas aracearum</name>
    <dbReference type="NCBI Taxonomy" id="3003272"/>
    <lineage>
        <taxon>Bacteria</taxon>
        <taxon>Pseudomonadati</taxon>
        <taxon>Pseudomonadota</taxon>
        <taxon>Gammaproteobacteria</taxon>
        <taxon>Lysobacterales</taxon>
        <taxon>Lysobacteraceae</taxon>
        <taxon>Stenotrophomonas</taxon>
    </lineage>
</organism>
<dbReference type="PRINTS" id="PR00722">
    <property type="entry name" value="CHYMOTRYPSIN"/>
</dbReference>
<keyword evidence="3" id="KW-0732">Signal</keyword>
<dbReference type="PANTHER" id="PTHR24252">
    <property type="entry name" value="ACROSIN-RELATED"/>
    <property type="match status" value="1"/>
</dbReference>